<gene>
    <name evidence="2" type="ORF">CTM90_14770</name>
</gene>
<evidence type="ECO:0000256" key="1">
    <source>
        <dbReference type="SAM" id="Phobius"/>
    </source>
</evidence>
<name>A0ABD6X351_PHODM</name>
<protein>
    <submittedName>
        <fullName evidence="2">Uncharacterized protein</fullName>
    </submittedName>
</protein>
<comment type="caution">
    <text evidence="2">The sequence shown here is derived from an EMBL/GenBank/DDBJ whole genome shotgun (WGS) entry which is preliminary data.</text>
</comment>
<dbReference type="Proteomes" id="UP000241404">
    <property type="component" value="Unassembled WGS sequence"/>
</dbReference>
<reference evidence="2 3" key="1">
    <citation type="submission" date="2018-03" db="EMBL/GenBank/DDBJ databases">
        <title>Whole genome sequencing of Histamine producing bacteria.</title>
        <authorList>
            <person name="Butler K."/>
        </authorList>
    </citation>
    <scope>NUCLEOTIDE SEQUENCE [LARGE SCALE GENOMIC DNA]</scope>
    <source>
        <strain evidence="2 3">BT-6</strain>
    </source>
</reference>
<keyword evidence="1" id="KW-0472">Membrane</keyword>
<proteinExistence type="predicted"/>
<dbReference type="EMBL" id="PYMM01000010">
    <property type="protein sequence ID" value="PSU15994.1"/>
    <property type="molecule type" value="Genomic_DNA"/>
</dbReference>
<dbReference type="AlphaFoldDB" id="A0ABD6X351"/>
<feature type="transmembrane region" description="Helical" evidence="1">
    <location>
        <begin position="90"/>
        <end position="110"/>
    </location>
</feature>
<keyword evidence="1" id="KW-1133">Transmembrane helix</keyword>
<feature type="transmembrane region" description="Helical" evidence="1">
    <location>
        <begin position="140"/>
        <end position="160"/>
    </location>
</feature>
<organism evidence="2 3">
    <name type="scientific">Photobacterium damselae</name>
    <dbReference type="NCBI Taxonomy" id="38293"/>
    <lineage>
        <taxon>Bacteria</taxon>
        <taxon>Pseudomonadati</taxon>
        <taxon>Pseudomonadota</taxon>
        <taxon>Gammaproteobacteria</taxon>
        <taxon>Vibrionales</taxon>
        <taxon>Vibrionaceae</taxon>
        <taxon>Photobacterium</taxon>
    </lineage>
</organism>
<evidence type="ECO:0000313" key="2">
    <source>
        <dbReference type="EMBL" id="PSU15994.1"/>
    </source>
</evidence>
<evidence type="ECO:0000313" key="3">
    <source>
        <dbReference type="Proteomes" id="UP000241404"/>
    </source>
</evidence>
<sequence length="165" mass="18861">MFQTALDDKSKYFECNKKLDPYRTCIPDKVKCLKTLVQFSIGIILIIILTMKGFLEIVQTLNVLDKLYFPDNAWLQSGEVYQRLLDIKSFIYIGNALAISAGIELSYMLFTDGPDETIQPLMLAIAASAFYTISESPRNSWAMLGYAFSLLVLMVCLKLYKRWDL</sequence>
<dbReference type="RefSeq" id="WP_065172118.1">
    <property type="nucleotide sequence ID" value="NZ_LZFH01000034.1"/>
</dbReference>
<accession>A0ABD6X351</accession>
<keyword evidence="1" id="KW-0812">Transmembrane</keyword>
<feature type="transmembrane region" description="Helical" evidence="1">
    <location>
        <begin position="36"/>
        <end position="55"/>
    </location>
</feature>